<evidence type="ECO:0000313" key="3">
    <source>
        <dbReference type="Proteomes" id="UP000075604"/>
    </source>
</evidence>
<dbReference type="InterPro" id="IPR000182">
    <property type="entry name" value="GNAT_dom"/>
</dbReference>
<protein>
    <recommendedName>
        <fullName evidence="1">N-acetyltransferase domain-containing protein</fullName>
    </recommendedName>
</protein>
<dbReference type="EMBL" id="JELX01001782">
    <property type="protein sequence ID" value="KYF57659.1"/>
    <property type="molecule type" value="Genomic_DNA"/>
</dbReference>
<dbReference type="SUPFAM" id="SSF55729">
    <property type="entry name" value="Acyl-CoA N-acyltransferases (Nat)"/>
    <property type="match status" value="1"/>
</dbReference>
<evidence type="ECO:0000259" key="1">
    <source>
        <dbReference type="PROSITE" id="PS51186"/>
    </source>
</evidence>
<dbReference type="InterPro" id="IPR016181">
    <property type="entry name" value="Acyl_CoA_acyltransferase"/>
</dbReference>
<proteinExistence type="predicted"/>
<dbReference type="Pfam" id="PF00583">
    <property type="entry name" value="Acetyltransf_1"/>
    <property type="match status" value="1"/>
</dbReference>
<sequence>MTRPSGASTAELLARFDAQMRRDLPPPSPAWRAERDGRVVRWVSPPELPWGCGVQWSDLDEDTADGAIAEQMSYFARLARRFEWKTFGHDRPADLEARLRAAGLEAGDEEALLIGAVDEVAVTTAGAAPPPGITVRCLDGGEPLDGIAALQSAVWGGDWGWLVAELRQERGADPGALSIHVAEAEGRVVCAAWARFHRGTEFASLWGGSTLEAWRRRGIYRSLVARRAAQARERGLRYLQVDASADSRPILERMGLRVVSTTRPFVWSPPSP</sequence>
<organism evidence="2 3">
    <name type="scientific">Sorangium cellulosum</name>
    <name type="common">Polyangium cellulosum</name>
    <dbReference type="NCBI Taxonomy" id="56"/>
    <lineage>
        <taxon>Bacteria</taxon>
        <taxon>Pseudomonadati</taxon>
        <taxon>Myxococcota</taxon>
        <taxon>Polyangia</taxon>
        <taxon>Polyangiales</taxon>
        <taxon>Polyangiaceae</taxon>
        <taxon>Sorangium</taxon>
    </lineage>
</organism>
<dbReference type="GO" id="GO:0016747">
    <property type="term" value="F:acyltransferase activity, transferring groups other than amino-acyl groups"/>
    <property type="evidence" value="ECO:0007669"/>
    <property type="project" value="InterPro"/>
</dbReference>
<gene>
    <name evidence="2" type="ORF">BE04_50105</name>
</gene>
<evidence type="ECO:0000313" key="2">
    <source>
        <dbReference type="EMBL" id="KYF57659.1"/>
    </source>
</evidence>
<dbReference type="Gene3D" id="3.40.630.30">
    <property type="match status" value="1"/>
</dbReference>
<reference evidence="2 3" key="1">
    <citation type="submission" date="2014-02" db="EMBL/GenBank/DDBJ databases">
        <title>The small core and large imbalanced accessory genome model reveals a collaborative survival strategy of Sorangium cellulosum strains in nature.</title>
        <authorList>
            <person name="Han K."/>
            <person name="Peng R."/>
            <person name="Blom J."/>
            <person name="Li Y.-Z."/>
        </authorList>
    </citation>
    <scope>NUCLEOTIDE SEQUENCE [LARGE SCALE GENOMIC DNA]</scope>
    <source>
        <strain evidence="2 3">So0157-18</strain>
    </source>
</reference>
<comment type="caution">
    <text evidence="2">The sequence shown here is derived from an EMBL/GenBank/DDBJ whole genome shotgun (WGS) entry which is preliminary data.</text>
</comment>
<name>A0A150PPN9_SORCE</name>
<dbReference type="Proteomes" id="UP000075604">
    <property type="component" value="Unassembled WGS sequence"/>
</dbReference>
<accession>A0A150PPN9</accession>
<dbReference type="PROSITE" id="PS51186">
    <property type="entry name" value="GNAT"/>
    <property type="match status" value="1"/>
</dbReference>
<dbReference type="AlphaFoldDB" id="A0A150PPN9"/>
<feature type="domain" description="N-acetyltransferase" evidence="1">
    <location>
        <begin position="133"/>
        <end position="272"/>
    </location>
</feature>